<dbReference type="InterPro" id="IPR051907">
    <property type="entry name" value="DoxX-like_oxidoreductase"/>
</dbReference>
<dbReference type="Pfam" id="PF07681">
    <property type="entry name" value="DoxX"/>
    <property type="match status" value="1"/>
</dbReference>
<keyword evidence="5 6" id="KW-0472">Membrane</keyword>
<proteinExistence type="predicted"/>
<organism evidence="7">
    <name type="scientific">marine sediment metagenome</name>
    <dbReference type="NCBI Taxonomy" id="412755"/>
    <lineage>
        <taxon>unclassified sequences</taxon>
        <taxon>metagenomes</taxon>
        <taxon>ecological metagenomes</taxon>
    </lineage>
</organism>
<evidence type="ECO:0000256" key="2">
    <source>
        <dbReference type="ARBA" id="ARBA00022475"/>
    </source>
</evidence>
<accession>A0A0F9BQC5</accession>
<feature type="transmembrane region" description="Helical" evidence="6">
    <location>
        <begin position="12"/>
        <end position="27"/>
    </location>
</feature>
<evidence type="ECO:0000256" key="3">
    <source>
        <dbReference type="ARBA" id="ARBA00022692"/>
    </source>
</evidence>
<evidence type="ECO:0000256" key="6">
    <source>
        <dbReference type="SAM" id="Phobius"/>
    </source>
</evidence>
<dbReference type="EMBL" id="LAZR01039816">
    <property type="protein sequence ID" value="KKL16052.1"/>
    <property type="molecule type" value="Genomic_DNA"/>
</dbReference>
<dbReference type="GO" id="GO:0005886">
    <property type="term" value="C:plasma membrane"/>
    <property type="evidence" value="ECO:0007669"/>
    <property type="project" value="UniProtKB-SubCell"/>
</dbReference>
<sequence>MDFSHLNKYKSLILRGFLGLTMLFWGYEKLTLEKLAKSYTMDYEKFMFFDVNMFLNVAGWLQIAIALMLILGLFARLNAFLVALMGIITIIVPGFIILKDVSHFAYAFALTGAALALTIEGSGIWSLDTFRSRNK</sequence>
<dbReference type="InterPro" id="IPR032808">
    <property type="entry name" value="DoxX"/>
</dbReference>
<evidence type="ECO:0000256" key="5">
    <source>
        <dbReference type="ARBA" id="ARBA00023136"/>
    </source>
</evidence>
<keyword evidence="4 6" id="KW-1133">Transmembrane helix</keyword>
<feature type="transmembrane region" description="Helical" evidence="6">
    <location>
        <begin position="47"/>
        <end position="70"/>
    </location>
</feature>
<evidence type="ECO:0008006" key="8">
    <source>
        <dbReference type="Google" id="ProtNLM"/>
    </source>
</evidence>
<dbReference type="PANTHER" id="PTHR33452:SF1">
    <property type="entry name" value="INNER MEMBRANE PROTEIN YPHA-RELATED"/>
    <property type="match status" value="1"/>
</dbReference>
<protein>
    <recommendedName>
        <fullName evidence="8">DoxX family protein</fullName>
    </recommendedName>
</protein>
<comment type="caution">
    <text evidence="7">The sequence shown here is derived from an EMBL/GenBank/DDBJ whole genome shotgun (WGS) entry which is preliminary data.</text>
</comment>
<evidence type="ECO:0000313" key="7">
    <source>
        <dbReference type="EMBL" id="KKL16052.1"/>
    </source>
</evidence>
<comment type="subcellular location">
    <subcellularLocation>
        <location evidence="1">Cell membrane</location>
        <topology evidence="1">Multi-pass membrane protein</topology>
    </subcellularLocation>
</comment>
<evidence type="ECO:0000256" key="4">
    <source>
        <dbReference type="ARBA" id="ARBA00022989"/>
    </source>
</evidence>
<gene>
    <name evidence="7" type="ORF">LCGC14_2499450</name>
</gene>
<feature type="transmembrane region" description="Helical" evidence="6">
    <location>
        <begin position="104"/>
        <end position="127"/>
    </location>
</feature>
<dbReference type="AlphaFoldDB" id="A0A0F9BQC5"/>
<dbReference type="PANTHER" id="PTHR33452">
    <property type="entry name" value="OXIDOREDUCTASE CATD-RELATED"/>
    <property type="match status" value="1"/>
</dbReference>
<name>A0A0F9BQC5_9ZZZZ</name>
<reference evidence="7" key="1">
    <citation type="journal article" date="2015" name="Nature">
        <title>Complex archaea that bridge the gap between prokaryotes and eukaryotes.</title>
        <authorList>
            <person name="Spang A."/>
            <person name="Saw J.H."/>
            <person name="Jorgensen S.L."/>
            <person name="Zaremba-Niedzwiedzka K."/>
            <person name="Martijn J."/>
            <person name="Lind A.E."/>
            <person name="van Eijk R."/>
            <person name="Schleper C."/>
            <person name="Guy L."/>
            <person name="Ettema T.J."/>
        </authorList>
    </citation>
    <scope>NUCLEOTIDE SEQUENCE</scope>
</reference>
<feature type="transmembrane region" description="Helical" evidence="6">
    <location>
        <begin position="77"/>
        <end position="98"/>
    </location>
</feature>
<evidence type="ECO:0000256" key="1">
    <source>
        <dbReference type="ARBA" id="ARBA00004651"/>
    </source>
</evidence>
<keyword evidence="2" id="KW-1003">Cell membrane</keyword>
<keyword evidence="3 6" id="KW-0812">Transmembrane</keyword>